<evidence type="ECO:0000313" key="3">
    <source>
        <dbReference type="Proteomes" id="UP001183202"/>
    </source>
</evidence>
<feature type="region of interest" description="Disordered" evidence="1">
    <location>
        <begin position="405"/>
        <end position="500"/>
    </location>
</feature>
<gene>
    <name evidence="2" type="ORF">RM445_15200</name>
</gene>
<evidence type="ECO:0008006" key="4">
    <source>
        <dbReference type="Google" id="ProtNLM"/>
    </source>
</evidence>
<protein>
    <recommendedName>
        <fullName evidence="4">Syndecan 1</fullName>
    </recommendedName>
</protein>
<feature type="region of interest" description="Disordered" evidence="1">
    <location>
        <begin position="566"/>
        <end position="697"/>
    </location>
</feature>
<reference evidence="3" key="1">
    <citation type="submission" date="2023-07" db="EMBL/GenBank/DDBJ databases">
        <title>30 novel species of actinomycetes from the DSMZ collection.</title>
        <authorList>
            <person name="Nouioui I."/>
        </authorList>
    </citation>
    <scope>NUCLEOTIDE SEQUENCE [LARGE SCALE GENOMIC DNA]</scope>
    <source>
        <strain evidence="3">DSM 45834</strain>
    </source>
</reference>
<dbReference type="Proteomes" id="UP001183202">
    <property type="component" value="Unassembled WGS sequence"/>
</dbReference>
<dbReference type="EMBL" id="JAVREJ010000010">
    <property type="protein sequence ID" value="MDT0350877.1"/>
    <property type="molecule type" value="Genomic_DNA"/>
</dbReference>
<feature type="compositionally biased region" description="Basic and acidic residues" evidence="1">
    <location>
        <begin position="666"/>
        <end position="676"/>
    </location>
</feature>
<evidence type="ECO:0000256" key="1">
    <source>
        <dbReference type="SAM" id="MobiDB-lite"/>
    </source>
</evidence>
<dbReference type="RefSeq" id="WP_311556916.1">
    <property type="nucleotide sequence ID" value="NZ_JAVREJ010000010.1"/>
</dbReference>
<sequence length="711" mass="71243">MDTVNGQGPHPALDSSAPLQLVRAAAALRWKRPDLTATLAELAVDAADDAATWVAAAGWLLHGRSALGDGREVACDLLDGLGRWGEAGVELMAGPQGRRLRVELAGPARRSGAPSAVQALLAAEPGVDDLEGELRPDVLTELARCAIDDAPDTAAAALDAAEQAWLATGCEPGVASVLLLRAAHERRAGRPDAAVAVAAGGLARVNAGGRRAGGTESDHLAAALTAEWIAALVDVGRMVDARGEALPAASRLVGTARPSRQLAGLRLAVARVMAVDGGAAAVLAALEPAARDAADSDVPDLESACRSMLGELHEAAGRLDEALSAVRAAMAAERRDHDRAARLRKRLAAVTGTWARRPSSNEAIREQEWRSSTAAAIREAAALLGAGPGHGPRADETHNVAVGADAAGSENGSPSDPAPTPNGADRARAHAGNPGGATGSSRRARRLAAESAEAVGWSDAAPPELGATASARAGATRKVNAAPAATTDTGRSVAVGRPAGSGSLIGDALFRELVGDSVPESPSSTAGPAGVPSADAEPSARPVGQVDPALRDTVVFERDPRLGSTVAVPSVHPADGGGSAASVVATPAPQADDSADQRPPTSERGATSPDGGRRAPSAGGRGSVVDDTVRVGPALSGGPRARRNGHSRSREPGSGDGGAAGVPESSEPREQGRRPGETGAAPGAGRPRPTDTDGLGLGDLLAGALAAYRSI</sequence>
<name>A0ABU2NBD0_9PSEU</name>
<feature type="compositionally biased region" description="Low complexity" evidence="1">
    <location>
        <begin position="466"/>
        <end position="477"/>
    </location>
</feature>
<organism evidence="2 3">
    <name type="scientific">Pseudonocardia charpentierae</name>
    <dbReference type="NCBI Taxonomy" id="3075545"/>
    <lineage>
        <taxon>Bacteria</taxon>
        <taxon>Bacillati</taxon>
        <taxon>Actinomycetota</taxon>
        <taxon>Actinomycetes</taxon>
        <taxon>Pseudonocardiales</taxon>
        <taxon>Pseudonocardiaceae</taxon>
        <taxon>Pseudonocardia</taxon>
    </lineage>
</organism>
<keyword evidence="3" id="KW-1185">Reference proteome</keyword>
<feature type="compositionally biased region" description="Low complexity" evidence="1">
    <location>
        <begin position="580"/>
        <end position="591"/>
    </location>
</feature>
<evidence type="ECO:0000313" key="2">
    <source>
        <dbReference type="EMBL" id="MDT0350877.1"/>
    </source>
</evidence>
<feature type="region of interest" description="Disordered" evidence="1">
    <location>
        <begin position="516"/>
        <end position="548"/>
    </location>
</feature>
<proteinExistence type="predicted"/>
<accession>A0ABU2NBD0</accession>
<comment type="caution">
    <text evidence="2">The sequence shown here is derived from an EMBL/GenBank/DDBJ whole genome shotgun (WGS) entry which is preliminary data.</text>
</comment>